<dbReference type="InterPro" id="IPR045941">
    <property type="entry name" value="DUF6361"/>
</dbReference>
<dbReference type="Proteomes" id="UP000287746">
    <property type="component" value="Unassembled WGS sequence"/>
</dbReference>
<dbReference type="EMBL" id="QQYZ01000033">
    <property type="protein sequence ID" value="RSY76672.1"/>
    <property type="molecule type" value="Genomic_DNA"/>
</dbReference>
<organism evidence="1 2">
    <name type="scientific">Sphingomonas koreensis</name>
    <dbReference type="NCBI Taxonomy" id="93064"/>
    <lineage>
        <taxon>Bacteria</taxon>
        <taxon>Pseudomonadati</taxon>
        <taxon>Pseudomonadota</taxon>
        <taxon>Alphaproteobacteria</taxon>
        <taxon>Sphingomonadales</taxon>
        <taxon>Sphingomonadaceae</taxon>
        <taxon>Sphingomonas</taxon>
    </lineage>
</organism>
<protein>
    <submittedName>
        <fullName evidence="1">Uncharacterized protein</fullName>
    </submittedName>
</protein>
<comment type="caution">
    <text evidence="1">The sequence shown here is derived from an EMBL/GenBank/DDBJ whole genome shotgun (WGS) entry which is preliminary data.</text>
</comment>
<name>A0A430FY15_9SPHN</name>
<dbReference type="Pfam" id="PF19888">
    <property type="entry name" value="DUF6361"/>
    <property type="match status" value="1"/>
</dbReference>
<evidence type="ECO:0000313" key="2">
    <source>
        <dbReference type="Proteomes" id="UP000287746"/>
    </source>
</evidence>
<reference evidence="1 2" key="1">
    <citation type="submission" date="2018-07" db="EMBL/GenBank/DDBJ databases">
        <title>Genomic and Epidemiologic Investigation of an Indolent Hospital Outbreak.</title>
        <authorList>
            <person name="Johnson R.C."/>
            <person name="Deming C."/>
            <person name="Conlan S."/>
            <person name="Zellmer C.J."/>
            <person name="Michelin A.V."/>
            <person name="Lee-Lin S."/>
            <person name="Thomas P.J."/>
            <person name="Park M."/>
            <person name="Weingarten R.A."/>
            <person name="Less J."/>
            <person name="Dekker J.P."/>
            <person name="Frank K.M."/>
            <person name="Musser K.A."/>
            <person name="Mcquiston J.R."/>
            <person name="Henderson D.K."/>
            <person name="Lau A.F."/>
            <person name="Palmore T.N."/>
            <person name="Segre J.A."/>
        </authorList>
    </citation>
    <scope>NUCLEOTIDE SEQUENCE [LARGE SCALE GENOMIC DNA]</scope>
    <source>
        <strain evidence="1 2">SK-CDC1_0717</strain>
    </source>
</reference>
<evidence type="ECO:0000313" key="1">
    <source>
        <dbReference type="EMBL" id="RSY76672.1"/>
    </source>
</evidence>
<proteinExistence type="predicted"/>
<dbReference type="AlphaFoldDB" id="A0A430FY15"/>
<gene>
    <name evidence="1" type="ORF">DAH66_20825</name>
</gene>
<accession>A0A430FY15</accession>
<dbReference type="RefSeq" id="WP_024588025.1">
    <property type="nucleotide sequence ID" value="NZ_QQYZ01000033.1"/>
</dbReference>
<sequence length="396" mass="45072">MTGTPAIGWFMLSEADRDAAHRFLSKLSSDGTRDELGFAPIHFAFADRFFPGTSVQHQQLRYVFFVAWAYQELLANSDGGRFDRDRLFEVERRYSLRLMEGVPQLQNSGISGWMKYQARERPVVRASTIYWTALRSWQIATPIAGMDYAPTESQLQAAWPRLITRDDSDALRASVTDLFEDIPRAPEGWRHKSGALDFELRGVEAEYIRRKWRQAGPGGTRPLLSRLAEAGVCTVSLWSRKVQDVASTEERDLLALARRAASIACIARAAYAALVEAKRNVDLEIDERLHSDALPELIAQHGEAALETNLDALRAATRMDGNLTRFVQEVLEWVRSGRKLDGISRALETRERELKRERAYLLNAKRRVDWRKDVAAPLDYRWPVVREMIIRVGVGV</sequence>